<keyword evidence="1" id="KW-0732">Signal</keyword>
<dbReference type="InterPro" id="IPR025535">
    <property type="entry name" value="DUF4421"/>
</dbReference>
<proteinExistence type="predicted"/>
<evidence type="ECO:0008006" key="4">
    <source>
        <dbReference type="Google" id="ProtNLM"/>
    </source>
</evidence>
<feature type="chain" id="PRO_5012387613" description="DUF4421 domain-containing protein" evidence="1">
    <location>
        <begin position="24"/>
        <end position="344"/>
    </location>
</feature>
<dbReference type="EMBL" id="FSRC01000001">
    <property type="protein sequence ID" value="SIN64870.1"/>
    <property type="molecule type" value="Genomic_DNA"/>
</dbReference>
<dbReference type="RefSeq" id="WP_074222832.1">
    <property type="nucleotide sequence ID" value="NZ_FSRC01000001.1"/>
</dbReference>
<dbReference type="AlphaFoldDB" id="A0A1N6D227"/>
<feature type="signal peptide" evidence="1">
    <location>
        <begin position="1"/>
        <end position="23"/>
    </location>
</feature>
<dbReference type="STRING" id="226505.SAMN05444394_0019"/>
<evidence type="ECO:0000313" key="3">
    <source>
        <dbReference type="Proteomes" id="UP000185221"/>
    </source>
</evidence>
<evidence type="ECO:0000313" key="2">
    <source>
        <dbReference type="EMBL" id="SIN64870.1"/>
    </source>
</evidence>
<accession>A0A1N6D227</accession>
<keyword evidence="3" id="KW-1185">Reference proteome</keyword>
<evidence type="ECO:0000256" key="1">
    <source>
        <dbReference type="SAM" id="SignalP"/>
    </source>
</evidence>
<organism evidence="2 3">
    <name type="scientific">Algoriphagus halophilus</name>
    <dbReference type="NCBI Taxonomy" id="226505"/>
    <lineage>
        <taxon>Bacteria</taxon>
        <taxon>Pseudomonadati</taxon>
        <taxon>Bacteroidota</taxon>
        <taxon>Cytophagia</taxon>
        <taxon>Cytophagales</taxon>
        <taxon>Cyclobacteriaceae</taxon>
        <taxon>Algoriphagus</taxon>
    </lineage>
</organism>
<reference evidence="3" key="1">
    <citation type="submission" date="2016-11" db="EMBL/GenBank/DDBJ databases">
        <authorList>
            <person name="Varghese N."/>
            <person name="Submissions S."/>
        </authorList>
    </citation>
    <scope>NUCLEOTIDE SEQUENCE [LARGE SCALE GENOMIC DNA]</scope>
    <source>
        <strain evidence="3">DSM 15292</strain>
    </source>
</reference>
<protein>
    <recommendedName>
        <fullName evidence="4">DUF4421 domain-containing protein</fullName>
    </recommendedName>
</protein>
<name>A0A1N6D227_9BACT</name>
<sequence>MARFPKYFIYLFFCLVPILAVTAQEKKSGYDSSYVERASNKMLFRLYTSRKYTDLVVNVPGADQGYRYNPNTGLNLGVGFTYQGVTINVAAPLGFMNPNRYKNWPKYLDLQAHTYPKNFIIDFLGQFYKGYSIDSDFLQNSTEPYPRRDMRLITVGLNVNYLFFGEKLSLQASFTQEDIQKRSAFSPFVGFEAYGGSIEGDSLLIPTTEQIDAKYNFRKSRYFQGGPNAGLAGTLVFGGGFFLTGVASANLSLGFSEWENQDQAKSWGVVPTYYLRGFFGYNNDRFSINANYVYKQSDLVKVADYNNAINTGNYRINLIYKINTSDKFDRGFRKINLLSILGLN</sequence>
<gene>
    <name evidence="2" type="ORF">SAMN05444394_0019</name>
</gene>
<dbReference type="OrthoDB" id="669053at2"/>
<dbReference type="Pfam" id="PF14391">
    <property type="entry name" value="DUF4421"/>
    <property type="match status" value="1"/>
</dbReference>
<dbReference type="Proteomes" id="UP000185221">
    <property type="component" value="Unassembled WGS sequence"/>
</dbReference>